<accession>A0A5E4TAR3</accession>
<dbReference type="EMBL" id="CABPSK010000001">
    <property type="protein sequence ID" value="VVD84352.1"/>
    <property type="molecule type" value="Genomic_DNA"/>
</dbReference>
<gene>
    <name evidence="2" type="ORF">PPN31114_01314</name>
</gene>
<feature type="region of interest" description="Disordered" evidence="1">
    <location>
        <begin position="185"/>
        <end position="229"/>
    </location>
</feature>
<evidence type="ECO:0000313" key="2">
    <source>
        <dbReference type="EMBL" id="VVD84352.1"/>
    </source>
</evidence>
<dbReference type="AlphaFoldDB" id="A0A5E4TAR3"/>
<sequence length="229" mass="25238">MHVGRMGAITHEEARQWDMPSMRPAVQRTRSMGQIYEQIAANLEQAHQHVIATDGDRASSHMGQEIDVFQGRVHKRIQRSFKRSDFCFARGMRGGGFNRSVQEQWDVANPSKLTASARNLYDFLQDVDARSGAILSRAARYQASAALSMIAHDNAIYEQARSSLIAELMVVSAQAMMHTNDTRAQFGPERASALPPEEGPPPYSPPYAQPEAPPAPMASPSAPVLPARL</sequence>
<keyword evidence="3" id="KW-1185">Reference proteome</keyword>
<evidence type="ECO:0000256" key="1">
    <source>
        <dbReference type="SAM" id="MobiDB-lite"/>
    </source>
</evidence>
<reference evidence="2 3" key="1">
    <citation type="submission" date="2019-08" db="EMBL/GenBank/DDBJ databases">
        <authorList>
            <person name="Peeters C."/>
        </authorList>
    </citation>
    <scope>NUCLEOTIDE SEQUENCE [LARGE SCALE GENOMIC DNA]</scope>
    <source>
        <strain evidence="2 3">LMG 31114</strain>
    </source>
</reference>
<feature type="compositionally biased region" description="Low complexity" evidence="1">
    <location>
        <begin position="218"/>
        <end position="229"/>
    </location>
</feature>
<evidence type="ECO:0000313" key="3">
    <source>
        <dbReference type="Proteomes" id="UP000366945"/>
    </source>
</evidence>
<feature type="compositionally biased region" description="Pro residues" evidence="1">
    <location>
        <begin position="197"/>
        <end position="217"/>
    </location>
</feature>
<proteinExistence type="predicted"/>
<name>A0A5E4TAR3_9BURK</name>
<organism evidence="2 3">
    <name type="scientific">Pandoraea pneumonica</name>
    <dbReference type="NCBI Taxonomy" id="2508299"/>
    <lineage>
        <taxon>Bacteria</taxon>
        <taxon>Pseudomonadati</taxon>
        <taxon>Pseudomonadota</taxon>
        <taxon>Betaproteobacteria</taxon>
        <taxon>Burkholderiales</taxon>
        <taxon>Burkholderiaceae</taxon>
        <taxon>Pandoraea</taxon>
    </lineage>
</organism>
<dbReference type="Proteomes" id="UP000366945">
    <property type="component" value="Unassembled WGS sequence"/>
</dbReference>
<protein>
    <submittedName>
        <fullName evidence="2">Uncharacterized protein</fullName>
    </submittedName>
</protein>